<organism evidence="3 4">
    <name type="scientific">Blastopirellula marina</name>
    <dbReference type="NCBI Taxonomy" id="124"/>
    <lineage>
        <taxon>Bacteria</taxon>
        <taxon>Pseudomonadati</taxon>
        <taxon>Planctomycetota</taxon>
        <taxon>Planctomycetia</taxon>
        <taxon>Pirellulales</taxon>
        <taxon>Pirellulaceae</taxon>
        <taxon>Blastopirellula</taxon>
    </lineage>
</organism>
<proteinExistence type="predicted"/>
<protein>
    <recommendedName>
        <fullName evidence="2">DUF1570 domain-containing protein</fullName>
    </recommendedName>
</protein>
<dbReference type="RefSeq" id="WP_105331447.1">
    <property type="nucleotide sequence ID" value="NZ_PUHY01000012.1"/>
</dbReference>
<dbReference type="Pfam" id="PF07607">
    <property type="entry name" value="DUF1570"/>
    <property type="match status" value="1"/>
</dbReference>
<dbReference type="Proteomes" id="UP000238322">
    <property type="component" value="Unassembled WGS sequence"/>
</dbReference>
<evidence type="ECO:0000256" key="1">
    <source>
        <dbReference type="SAM" id="SignalP"/>
    </source>
</evidence>
<feature type="domain" description="DUF1570" evidence="2">
    <location>
        <begin position="210"/>
        <end position="331"/>
    </location>
</feature>
<dbReference type="AlphaFoldDB" id="A0A2S8FJT0"/>
<gene>
    <name evidence="3" type="ORF">C5Y83_19645</name>
</gene>
<evidence type="ECO:0000259" key="2">
    <source>
        <dbReference type="Pfam" id="PF07607"/>
    </source>
</evidence>
<evidence type="ECO:0000313" key="4">
    <source>
        <dbReference type="Proteomes" id="UP000238322"/>
    </source>
</evidence>
<dbReference type="InterPro" id="IPR011464">
    <property type="entry name" value="DUF1570"/>
</dbReference>
<name>A0A2S8FJT0_9BACT</name>
<dbReference type="EMBL" id="PUHY01000012">
    <property type="protein sequence ID" value="PQO32435.1"/>
    <property type="molecule type" value="Genomic_DNA"/>
</dbReference>
<accession>A0A2S8FJT0</accession>
<keyword evidence="1" id="KW-0732">Signal</keyword>
<evidence type="ECO:0000313" key="3">
    <source>
        <dbReference type="EMBL" id="PQO32435.1"/>
    </source>
</evidence>
<feature type="signal peptide" evidence="1">
    <location>
        <begin position="1"/>
        <end position="30"/>
    </location>
</feature>
<comment type="caution">
    <text evidence="3">The sequence shown here is derived from an EMBL/GenBank/DDBJ whole genome shotgun (WGS) entry which is preliminary data.</text>
</comment>
<feature type="chain" id="PRO_5015399750" description="DUF1570 domain-containing protein" evidence="1">
    <location>
        <begin position="31"/>
        <end position="372"/>
    </location>
</feature>
<dbReference type="OrthoDB" id="291356at2"/>
<reference evidence="3 4" key="1">
    <citation type="submission" date="2018-02" db="EMBL/GenBank/DDBJ databases">
        <title>Comparative genomes isolates from brazilian mangrove.</title>
        <authorList>
            <person name="Araujo J.E."/>
            <person name="Taketani R.G."/>
            <person name="Silva M.C.P."/>
            <person name="Loureco M.V."/>
            <person name="Andreote F.D."/>
        </authorList>
    </citation>
    <scope>NUCLEOTIDE SEQUENCE [LARGE SCALE GENOMIC DNA]</scope>
    <source>
        <strain evidence="3 4">Hex-1 MGV</strain>
    </source>
</reference>
<sequence length="372" mass="42400">MLAVRISPTTSLAFVVALFANYFSPTAIQAQTYPVMIQLDLNDETIQATPVIASQEQVIMLGRDGQLWDFAPGEAANFSQLAQPFHPLPQNQLRGKLLDEFGRGFDVSGTGSYLVVHPAGAKDRWANQFEQLYRSFHQYFTARAIPLQRNEFPLVAIVFPDFSTYQKYAASEGMRVSKGVVGYYSPKTNRVALYDVTGGNPNHPLWGENLATIIHEATHQTAFNTGVHSRYSRQPKWFVEGLATMFEAPGVWDSRNHPQFRERLNKARLSEFMQYMKTQRQPNSLQQFIATDDAYYERPSTAYGEGWALVFYLIETHPREFAQYSKAVANRPAGEPYTAQQRVQDFQDAFGSDFNLLESYFLRYIEQSPHKL</sequence>